<dbReference type="Proteomes" id="UP000318833">
    <property type="component" value="Unassembled WGS sequence"/>
</dbReference>
<dbReference type="RefSeq" id="WP_143916034.1">
    <property type="nucleotide sequence ID" value="NZ_CANMIK010000028.1"/>
</dbReference>
<proteinExistence type="predicted"/>
<keyword evidence="3" id="KW-1185">Reference proteome</keyword>
<gene>
    <name evidence="2" type="ORF">FOF46_07550</name>
</gene>
<dbReference type="AlphaFoldDB" id="A0A554VNC1"/>
<sequence>MKMTQELSEQIEAYIEGSLSGKALTDFKQTIKANPELEEEVKIQSELFNNLRNKKSLDFRKKLIEINKEINDEKASEKSNTFTFWKIAASILILIGISSILWFTNTTSENLFAQYYTPYPIGDIKRGDQTSIDDNFKKVVLNYKKKEYQKVIPFLESTIEKNSNDEQLKLCLGNSYLNTNQLKKAEALFLSFSAESKYYSDAIWFLSLTYLKMEKEEQTISLLEKLSSSNNIHTENAGNLLKDLE</sequence>
<evidence type="ECO:0000313" key="2">
    <source>
        <dbReference type="EMBL" id="TSE09861.1"/>
    </source>
</evidence>
<evidence type="ECO:0000256" key="1">
    <source>
        <dbReference type="SAM" id="Phobius"/>
    </source>
</evidence>
<dbReference type="OrthoDB" id="1451921at2"/>
<keyword evidence="1" id="KW-0812">Transmembrane</keyword>
<accession>A0A554VNC1</accession>
<comment type="caution">
    <text evidence="2">The sequence shown here is derived from an EMBL/GenBank/DDBJ whole genome shotgun (WGS) entry which is preliminary data.</text>
</comment>
<name>A0A554VNC1_9FLAO</name>
<dbReference type="InterPro" id="IPR011990">
    <property type="entry name" value="TPR-like_helical_dom_sf"/>
</dbReference>
<evidence type="ECO:0000313" key="3">
    <source>
        <dbReference type="Proteomes" id="UP000318833"/>
    </source>
</evidence>
<organism evidence="2 3">
    <name type="scientific">Aquimarina algiphila</name>
    <dbReference type="NCBI Taxonomy" id="2047982"/>
    <lineage>
        <taxon>Bacteria</taxon>
        <taxon>Pseudomonadati</taxon>
        <taxon>Bacteroidota</taxon>
        <taxon>Flavobacteriia</taxon>
        <taxon>Flavobacteriales</taxon>
        <taxon>Flavobacteriaceae</taxon>
        <taxon>Aquimarina</taxon>
    </lineage>
</organism>
<protein>
    <recommendedName>
        <fullName evidence="4">Tetratricopeptide repeat protein</fullName>
    </recommendedName>
</protein>
<evidence type="ECO:0008006" key="4">
    <source>
        <dbReference type="Google" id="ProtNLM"/>
    </source>
</evidence>
<keyword evidence="1" id="KW-1133">Transmembrane helix</keyword>
<feature type="transmembrane region" description="Helical" evidence="1">
    <location>
        <begin position="84"/>
        <end position="103"/>
    </location>
</feature>
<reference evidence="2 3" key="1">
    <citation type="submission" date="2019-07" db="EMBL/GenBank/DDBJ databases">
        <title>The draft genome sequence of Aquimarina algiphila M91.</title>
        <authorList>
            <person name="Meng X."/>
        </authorList>
    </citation>
    <scope>NUCLEOTIDE SEQUENCE [LARGE SCALE GENOMIC DNA]</scope>
    <source>
        <strain evidence="2 3">M91</strain>
    </source>
</reference>
<keyword evidence="1" id="KW-0472">Membrane</keyword>
<dbReference type="EMBL" id="VLNR01000011">
    <property type="protein sequence ID" value="TSE09861.1"/>
    <property type="molecule type" value="Genomic_DNA"/>
</dbReference>
<dbReference type="Gene3D" id="1.25.40.10">
    <property type="entry name" value="Tetratricopeptide repeat domain"/>
    <property type="match status" value="1"/>
</dbReference>
<dbReference type="SUPFAM" id="SSF48452">
    <property type="entry name" value="TPR-like"/>
    <property type="match status" value="1"/>
</dbReference>